<dbReference type="PRINTS" id="PR00131">
    <property type="entry name" value="GLHYDRLASE1"/>
</dbReference>
<dbReference type="PANTHER" id="PTHR10353">
    <property type="entry name" value="GLYCOSYL HYDROLASE"/>
    <property type="match status" value="1"/>
</dbReference>
<dbReference type="OrthoDB" id="9765195at2"/>
<organism evidence="5 6">
    <name type="scientific">Pilibacter termitis</name>
    <dbReference type="NCBI Taxonomy" id="263852"/>
    <lineage>
        <taxon>Bacteria</taxon>
        <taxon>Bacillati</taxon>
        <taxon>Bacillota</taxon>
        <taxon>Bacilli</taxon>
        <taxon>Lactobacillales</taxon>
        <taxon>Enterococcaceae</taxon>
        <taxon>Pilibacter</taxon>
    </lineage>
</organism>
<dbReference type="Gene3D" id="3.20.20.80">
    <property type="entry name" value="Glycosidases"/>
    <property type="match status" value="1"/>
</dbReference>
<evidence type="ECO:0000256" key="1">
    <source>
        <dbReference type="ARBA" id="ARBA00010838"/>
    </source>
</evidence>
<proteinExistence type="inferred from homology"/>
<accession>A0A1T4MAR8</accession>
<dbReference type="AlphaFoldDB" id="A0A1T4MAR8"/>
<keyword evidence="3" id="KW-0326">Glycosidase</keyword>
<evidence type="ECO:0000313" key="5">
    <source>
        <dbReference type="EMBL" id="SJZ63971.1"/>
    </source>
</evidence>
<protein>
    <submittedName>
        <fullName evidence="5">6-phospho-beta-glucosidase</fullName>
    </submittedName>
</protein>
<dbReference type="InterPro" id="IPR001360">
    <property type="entry name" value="Glyco_hydro_1"/>
</dbReference>
<comment type="similarity">
    <text evidence="1 4">Belongs to the glycosyl hydrolase 1 family.</text>
</comment>
<gene>
    <name evidence="5" type="ORF">SAMN02745116_01017</name>
</gene>
<reference evidence="5 6" key="1">
    <citation type="submission" date="2017-02" db="EMBL/GenBank/DDBJ databases">
        <authorList>
            <person name="Peterson S.W."/>
        </authorList>
    </citation>
    <scope>NUCLEOTIDE SEQUENCE [LARGE SCALE GENOMIC DNA]</scope>
    <source>
        <strain evidence="5 6">ATCC BAA-1030</strain>
    </source>
</reference>
<evidence type="ECO:0000256" key="2">
    <source>
        <dbReference type="ARBA" id="ARBA00022801"/>
    </source>
</evidence>
<evidence type="ECO:0000313" key="6">
    <source>
        <dbReference type="Proteomes" id="UP000190328"/>
    </source>
</evidence>
<keyword evidence="6" id="KW-1185">Reference proteome</keyword>
<evidence type="ECO:0000256" key="3">
    <source>
        <dbReference type="ARBA" id="ARBA00023295"/>
    </source>
</evidence>
<dbReference type="GO" id="GO:0008422">
    <property type="term" value="F:beta-glucosidase activity"/>
    <property type="evidence" value="ECO:0007669"/>
    <property type="project" value="TreeGrafter"/>
</dbReference>
<dbReference type="InterPro" id="IPR017853">
    <property type="entry name" value="GH"/>
</dbReference>
<sequence>MKQFPKNFLWGAATSAPQSEGAALIDGKSATTWDKWFEMEPERFNSNQGPQVTSDVYHQYKDEVKRMKAINMNSYRTSISWARLLPDGKNLNEKAVKFYRDYFTELKENGVEPIINLFHFDMPWWLMERGGWEVREAVEAFAFYAKTAFEQFGDIVKKWSTFNEPMVHIECGYLGDAHYPRKNDFKLAVQVGYHTLMAHTRAVEEFRKLAIKNGEIGIILNVSPAYARSESKEDVEAKECADSLYIFSFLDPVALGKFPEKLVSLLKENNLLPQMEERDKQLIAENTVDFLGMNYYQPFRVKAPVQTHTPAIRPNDFFSGYDMPGKRMNEYRGWEIYPEALYDVAMMMKNKYHNIPWYVSENGMGVAEEERFADENGEIQDDYRIDFMKEHLEQLHKGIQDGSNCFGYHTWTFADCWSWLNGYRNRYGFYRVDIENDCKRTIKKSGHWYKKLIEKNGF</sequence>
<dbReference type="RefSeq" id="WP_078806941.1">
    <property type="nucleotide sequence ID" value="NZ_FUXI01000009.1"/>
</dbReference>
<dbReference type="EMBL" id="FUXI01000009">
    <property type="protein sequence ID" value="SJZ63971.1"/>
    <property type="molecule type" value="Genomic_DNA"/>
</dbReference>
<dbReference type="Pfam" id="PF00232">
    <property type="entry name" value="Glyco_hydro_1"/>
    <property type="match status" value="1"/>
</dbReference>
<name>A0A1T4MAR8_9ENTE</name>
<dbReference type="GO" id="GO:0005829">
    <property type="term" value="C:cytosol"/>
    <property type="evidence" value="ECO:0007669"/>
    <property type="project" value="TreeGrafter"/>
</dbReference>
<dbReference type="FunFam" id="3.20.20.80:FF:000004">
    <property type="entry name" value="Beta-glucosidase 6-phospho-beta-glucosidase"/>
    <property type="match status" value="1"/>
</dbReference>
<dbReference type="GO" id="GO:0016052">
    <property type="term" value="P:carbohydrate catabolic process"/>
    <property type="evidence" value="ECO:0007669"/>
    <property type="project" value="TreeGrafter"/>
</dbReference>
<keyword evidence="2" id="KW-0378">Hydrolase</keyword>
<dbReference type="PANTHER" id="PTHR10353:SF139">
    <property type="entry name" value="6-PHOSPHO-BETA-GLUCOSIDASE GMUD"/>
    <property type="match status" value="1"/>
</dbReference>
<evidence type="ECO:0000256" key="4">
    <source>
        <dbReference type="RuleBase" id="RU003690"/>
    </source>
</evidence>
<dbReference type="SUPFAM" id="SSF51445">
    <property type="entry name" value="(Trans)glycosidases"/>
    <property type="match status" value="1"/>
</dbReference>
<dbReference type="STRING" id="263852.SAMN02745116_01017"/>
<dbReference type="Proteomes" id="UP000190328">
    <property type="component" value="Unassembled WGS sequence"/>
</dbReference>